<reference evidence="1" key="1">
    <citation type="submission" date="2014-09" db="EMBL/GenBank/DDBJ databases">
        <authorList>
            <person name="Magalhaes I.L.F."/>
            <person name="Oliveira U."/>
            <person name="Santos F.R."/>
            <person name="Vidigal T.H.D.A."/>
            <person name="Brescovit A.D."/>
            <person name="Santos A.J."/>
        </authorList>
    </citation>
    <scope>NUCLEOTIDE SEQUENCE</scope>
    <source>
        <tissue evidence="1">Shoot tissue taken approximately 20 cm above the soil surface</tissue>
    </source>
</reference>
<dbReference type="EMBL" id="GBRH01255515">
    <property type="protein sequence ID" value="JAD42380.1"/>
    <property type="molecule type" value="Transcribed_RNA"/>
</dbReference>
<reference evidence="1" key="2">
    <citation type="journal article" date="2015" name="Data Brief">
        <title>Shoot transcriptome of the giant reed, Arundo donax.</title>
        <authorList>
            <person name="Barrero R.A."/>
            <person name="Guerrero F.D."/>
            <person name="Moolhuijzen P."/>
            <person name="Goolsby J.A."/>
            <person name="Tidwell J."/>
            <person name="Bellgard S.E."/>
            <person name="Bellgard M.I."/>
        </authorList>
    </citation>
    <scope>NUCLEOTIDE SEQUENCE</scope>
    <source>
        <tissue evidence="1">Shoot tissue taken approximately 20 cm above the soil surface</tissue>
    </source>
</reference>
<proteinExistence type="predicted"/>
<evidence type="ECO:0000313" key="1">
    <source>
        <dbReference type="EMBL" id="JAD42380.1"/>
    </source>
</evidence>
<protein>
    <submittedName>
        <fullName evidence="1">Uncharacterized protein</fullName>
    </submittedName>
</protein>
<organism evidence="1">
    <name type="scientific">Arundo donax</name>
    <name type="common">Giant reed</name>
    <name type="synonym">Donax arundinaceus</name>
    <dbReference type="NCBI Taxonomy" id="35708"/>
    <lineage>
        <taxon>Eukaryota</taxon>
        <taxon>Viridiplantae</taxon>
        <taxon>Streptophyta</taxon>
        <taxon>Embryophyta</taxon>
        <taxon>Tracheophyta</taxon>
        <taxon>Spermatophyta</taxon>
        <taxon>Magnoliopsida</taxon>
        <taxon>Liliopsida</taxon>
        <taxon>Poales</taxon>
        <taxon>Poaceae</taxon>
        <taxon>PACMAD clade</taxon>
        <taxon>Arundinoideae</taxon>
        <taxon>Arundineae</taxon>
        <taxon>Arundo</taxon>
    </lineage>
</organism>
<sequence>MWWFAIGHTSHC</sequence>
<name>A0A0A9A048_ARUDO</name>
<accession>A0A0A9A048</accession>